<dbReference type="InterPro" id="IPR036366">
    <property type="entry name" value="PGBDSf"/>
</dbReference>
<feature type="domain" description="PDZ" evidence="7">
    <location>
        <begin position="105"/>
        <end position="173"/>
    </location>
</feature>
<evidence type="ECO:0000313" key="9">
    <source>
        <dbReference type="Proteomes" id="UP000182089"/>
    </source>
</evidence>
<dbReference type="InterPro" id="IPR004447">
    <property type="entry name" value="Peptidase_S41A"/>
</dbReference>
<protein>
    <submittedName>
        <fullName evidence="8">Carboxyl-terminal processing protease</fullName>
    </submittedName>
</protein>
<keyword evidence="6" id="KW-0812">Transmembrane</keyword>
<evidence type="ECO:0000259" key="7">
    <source>
        <dbReference type="PROSITE" id="PS50106"/>
    </source>
</evidence>
<dbReference type="Proteomes" id="UP000182089">
    <property type="component" value="Unassembled WGS sequence"/>
</dbReference>
<dbReference type="Gene3D" id="3.90.226.10">
    <property type="entry name" value="2-enoyl-CoA Hydratase, Chain A, domain 1"/>
    <property type="match status" value="1"/>
</dbReference>
<dbReference type="SUPFAM" id="SSF50156">
    <property type="entry name" value="PDZ domain-like"/>
    <property type="match status" value="1"/>
</dbReference>
<dbReference type="InterPro" id="IPR001478">
    <property type="entry name" value="PDZ"/>
</dbReference>
<evidence type="ECO:0000256" key="5">
    <source>
        <dbReference type="RuleBase" id="RU004404"/>
    </source>
</evidence>
<dbReference type="GO" id="GO:0006508">
    <property type="term" value="P:proteolysis"/>
    <property type="evidence" value="ECO:0007669"/>
    <property type="project" value="UniProtKB-KW"/>
</dbReference>
<dbReference type="InterPro" id="IPR005151">
    <property type="entry name" value="Tail-specific_protease"/>
</dbReference>
<dbReference type="NCBIfam" id="TIGR00225">
    <property type="entry name" value="prc"/>
    <property type="match status" value="1"/>
</dbReference>
<dbReference type="PANTHER" id="PTHR32060:SF30">
    <property type="entry name" value="CARBOXY-TERMINAL PROCESSING PROTEASE CTPA"/>
    <property type="match status" value="1"/>
</dbReference>
<dbReference type="SMART" id="SM00228">
    <property type="entry name" value="PDZ"/>
    <property type="match status" value="1"/>
</dbReference>
<evidence type="ECO:0000256" key="1">
    <source>
        <dbReference type="ARBA" id="ARBA00009179"/>
    </source>
</evidence>
<name>A0ABY1AA96_9LACO</name>
<reference evidence="8 9" key="1">
    <citation type="submission" date="2016-10" db="EMBL/GenBank/DDBJ databases">
        <authorList>
            <person name="Varghese N."/>
            <person name="Submissions S."/>
        </authorList>
    </citation>
    <scope>NUCLEOTIDE SEQUENCE [LARGE SCALE GENOMIC DNA]</scope>
    <source>
        <strain evidence="8 9">WC1T17</strain>
    </source>
</reference>
<dbReference type="Gene3D" id="2.30.42.10">
    <property type="match status" value="1"/>
</dbReference>
<dbReference type="GO" id="GO:0008233">
    <property type="term" value="F:peptidase activity"/>
    <property type="evidence" value="ECO:0007669"/>
    <property type="project" value="UniProtKB-KW"/>
</dbReference>
<dbReference type="Gene3D" id="1.10.101.10">
    <property type="entry name" value="PGBD-like superfamily/PGBD"/>
    <property type="match status" value="1"/>
</dbReference>
<dbReference type="EMBL" id="FOCC01000003">
    <property type="protein sequence ID" value="SEM48766.1"/>
    <property type="molecule type" value="Genomic_DNA"/>
</dbReference>
<dbReference type="CDD" id="cd06782">
    <property type="entry name" value="cpPDZ_CPP-like"/>
    <property type="match status" value="1"/>
</dbReference>
<keyword evidence="6" id="KW-0472">Membrane</keyword>
<dbReference type="InterPro" id="IPR036034">
    <property type="entry name" value="PDZ_sf"/>
</dbReference>
<organism evidence="8 9">
    <name type="scientific">Ligilactobacillus ruminis</name>
    <dbReference type="NCBI Taxonomy" id="1623"/>
    <lineage>
        <taxon>Bacteria</taxon>
        <taxon>Bacillati</taxon>
        <taxon>Bacillota</taxon>
        <taxon>Bacilli</taxon>
        <taxon>Lactobacillales</taxon>
        <taxon>Lactobacillaceae</taxon>
        <taxon>Ligilactobacillus</taxon>
    </lineage>
</organism>
<dbReference type="InterPro" id="IPR029045">
    <property type="entry name" value="ClpP/crotonase-like_dom_sf"/>
</dbReference>
<dbReference type="SUPFAM" id="SSF47090">
    <property type="entry name" value="PGBD-like"/>
    <property type="match status" value="1"/>
</dbReference>
<evidence type="ECO:0000256" key="4">
    <source>
        <dbReference type="ARBA" id="ARBA00022825"/>
    </source>
</evidence>
<evidence type="ECO:0000256" key="3">
    <source>
        <dbReference type="ARBA" id="ARBA00022801"/>
    </source>
</evidence>
<dbReference type="SMART" id="SM00245">
    <property type="entry name" value="TSPc"/>
    <property type="match status" value="1"/>
</dbReference>
<dbReference type="PROSITE" id="PS50106">
    <property type="entry name" value="PDZ"/>
    <property type="match status" value="1"/>
</dbReference>
<accession>A0ABY1AA96</accession>
<keyword evidence="6" id="KW-1133">Transmembrane helix</keyword>
<evidence type="ECO:0000256" key="6">
    <source>
        <dbReference type="SAM" id="Phobius"/>
    </source>
</evidence>
<evidence type="ECO:0000256" key="2">
    <source>
        <dbReference type="ARBA" id="ARBA00022670"/>
    </source>
</evidence>
<dbReference type="InterPro" id="IPR055210">
    <property type="entry name" value="CtpA/B_N"/>
</dbReference>
<feature type="transmembrane region" description="Helical" evidence="6">
    <location>
        <begin position="21"/>
        <end position="43"/>
    </location>
</feature>
<comment type="caution">
    <text evidence="8">The sequence shown here is derived from an EMBL/GenBank/DDBJ whole genome shotgun (WGS) entry which is preliminary data.</text>
</comment>
<dbReference type="PANTHER" id="PTHR32060">
    <property type="entry name" value="TAIL-SPECIFIC PROTEASE"/>
    <property type="match status" value="1"/>
</dbReference>
<dbReference type="Pfam" id="PF22694">
    <property type="entry name" value="CtpB_N-like"/>
    <property type="match status" value="1"/>
</dbReference>
<dbReference type="Pfam" id="PF01471">
    <property type="entry name" value="PG_binding_1"/>
    <property type="match status" value="1"/>
</dbReference>
<dbReference type="InterPro" id="IPR002477">
    <property type="entry name" value="Peptidoglycan-bd-like"/>
</dbReference>
<sequence>MEEETKRNKFKQIFQKKRLGLLGIIITILLSVLVGGGSVYFVMNKQVTALQKENQSLGKISSVFNTIYYNYYKNVSQKKLTNGAISGMINALGDPFSEYMSATESSDLNDTISGNFGGIGAQVEKSDHAVKIIAPIAETPAAKAGLKANDLIIKINNKSTSSMTLTKAVQSMRGKVGTKVTVTIKRNGQTFTKTLTRAKIPVKTVTGQLSSQNKSVGVITVTSFATNTSKEMKQTIKSLRKQGAKSFVIDMRNNPGGLMDQALKMSSMFVKNGKIILQVQTRGGKPTVYRAGKQYDKGFKVHEKTVVLINSGSASAAEIFSAALHQSAGIKLIGTKSYGKGTVQSTLPYKDKTELKLTIAKWLTPDGTWIHHKGLTPDITADYPKIAYTIIPSTTKTLKLNDNSSSVKSLQKMLNYLGFNAGSANGYFSTQTQKAVLSYQKQHGLTQNGSADAKILSQIESEISQKVSQQDNAMTQALKAVK</sequence>
<evidence type="ECO:0000313" key="8">
    <source>
        <dbReference type="EMBL" id="SEM48766.1"/>
    </source>
</evidence>
<dbReference type="CDD" id="cd07560">
    <property type="entry name" value="Peptidase_S41_CPP"/>
    <property type="match status" value="1"/>
</dbReference>
<gene>
    <name evidence="8" type="ORF">SAMN05216431_103101</name>
</gene>
<keyword evidence="2 5" id="KW-0645">Protease</keyword>
<comment type="similarity">
    <text evidence="1 5">Belongs to the peptidase S41A family.</text>
</comment>
<dbReference type="Pfam" id="PF03572">
    <property type="entry name" value="Peptidase_S41"/>
    <property type="match status" value="1"/>
</dbReference>
<dbReference type="SUPFAM" id="SSF52096">
    <property type="entry name" value="ClpP/crotonase"/>
    <property type="match status" value="1"/>
</dbReference>
<dbReference type="Pfam" id="PF13180">
    <property type="entry name" value="PDZ_2"/>
    <property type="match status" value="1"/>
</dbReference>
<dbReference type="Gene3D" id="3.30.750.44">
    <property type="match status" value="1"/>
</dbReference>
<proteinExistence type="inferred from homology"/>
<keyword evidence="4 5" id="KW-0720">Serine protease</keyword>
<dbReference type="InterPro" id="IPR036365">
    <property type="entry name" value="PGBD-like_sf"/>
</dbReference>
<keyword evidence="3 5" id="KW-0378">Hydrolase</keyword>